<feature type="binding site" evidence="5">
    <location>
        <begin position="12"/>
        <end position="13"/>
    </location>
    <ligand>
        <name>NAD(+)</name>
        <dbReference type="ChEBI" id="CHEBI:57540"/>
    </ligand>
</feature>
<dbReference type="SUPFAM" id="SSF55347">
    <property type="entry name" value="Glyceraldehyde-3-phosphate dehydrogenase-like, C-terminal domain"/>
    <property type="match status" value="1"/>
</dbReference>
<keyword evidence="11" id="KW-1185">Reference proteome</keyword>
<evidence type="ECO:0000256" key="7">
    <source>
        <dbReference type="RuleBase" id="RU000397"/>
    </source>
</evidence>
<dbReference type="NCBIfam" id="TIGR01534">
    <property type="entry name" value="GAPDH-I"/>
    <property type="match status" value="1"/>
</dbReference>
<feature type="active site" description="Nucleophile" evidence="3">
    <location>
        <position position="151"/>
    </location>
</feature>
<accession>A0A328C528</accession>
<dbReference type="Gene3D" id="3.40.50.720">
    <property type="entry name" value="NAD(P)-binding Rossmann-like Domain"/>
    <property type="match status" value="1"/>
</dbReference>
<dbReference type="GO" id="GO:0016620">
    <property type="term" value="F:oxidoreductase activity, acting on the aldehyde or oxo group of donors, NAD or NADP as acceptor"/>
    <property type="evidence" value="ECO:0007669"/>
    <property type="project" value="InterPro"/>
</dbReference>
<proteinExistence type="inferred from homology"/>
<dbReference type="SMART" id="SM00846">
    <property type="entry name" value="Gp_dh_N"/>
    <property type="match status" value="1"/>
</dbReference>
<evidence type="ECO:0000256" key="5">
    <source>
        <dbReference type="PIRSR" id="PIRSR000149-3"/>
    </source>
</evidence>
<dbReference type="InterPro" id="IPR020831">
    <property type="entry name" value="GlycerAld/Erythrose_P_DH"/>
</dbReference>
<sequence length="334" mass="35727">MATKIAINGFGRIGRCVGRIALADPNVELVAVNDLTSPEQLAVLFKYDSVHGTYPGKVEAVEGGILIDGKLLKVSALRDPAELPWGELGVDMVVESTGVFRKREQAARHLEAGAKRVLISAPGKGVDLSMCMGVNQDDFKPEMKIVDVASCTTNCLAPVAKVLDDVFGIEKGLMTTVHSYTNDQVILDTPHPSDFRRARAAAVNMIPTTTGAAIAVTKVLPQLTGKLDGMAIRVPTANVSCIDLTVRLNKKASVESVNQAFREAAEGPLKGILGYCDEPLVSSDYVGNSNSSTVDALSTMALGDDFIKVVSWYDNEWGFSNRMIDVAKFIAGKI</sequence>
<dbReference type="FunFam" id="3.30.360.10:FF:000002">
    <property type="entry name" value="Glyceraldehyde-3-phosphate dehydrogenase"/>
    <property type="match status" value="1"/>
</dbReference>
<dbReference type="EMBL" id="QHKO01000006">
    <property type="protein sequence ID" value="RAL21210.1"/>
    <property type="molecule type" value="Genomic_DNA"/>
</dbReference>
<dbReference type="GO" id="GO:0050661">
    <property type="term" value="F:NADP binding"/>
    <property type="evidence" value="ECO:0007669"/>
    <property type="project" value="InterPro"/>
</dbReference>
<feature type="binding site" evidence="5">
    <location>
        <position position="315"/>
    </location>
    <ligand>
        <name>NAD(+)</name>
        <dbReference type="ChEBI" id="CHEBI:57540"/>
    </ligand>
</feature>
<dbReference type="GO" id="GO:0051287">
    <property type="term" value="F:NAD binding"/>
    <property type="evidence" value="ECO:0007669"/>
    <property type="project" value="InterPro"/>
</dbReference>
<dbReference type="Pfam" id="PF02800">
    <property type="entry name" value="Gp_dh_C"/>
    <property type="match status" value="1"/>
</dbReference>
<dbReference type="PANTHER" id="PTHR43148">
    <property type="entry name" value="GLYCERALDEHYDE-3-PHOSPHATE DEHYDROGENASE 2"/>
    <property type="match status" value="1"/>
</dbReference>
<dbReference type="CDD" id="cd05214">
    <property type="entry name" value="GAPDH_I_N"/>
    <property type="match status" value="1"/>
</dbReference>
<evidence type="ECO:0000256" key="1">
    <source>
        <dbReference type="ARBA" id="ARBA00007406"/>
    </source>
</evidence>
<dbReference type="GO" id="GO:0006006">
    <property type="term" value="P:glucose metabolic process"/>
    <property type="evidence" value="ECO:0007669"/>
    <property type="project" value="InterPro"/>
</dbReference>
<dbReference type="Pfam" id="PF00044">
    <property type="entry name" value="Gp_dh_N"/>
    <property type="match status" value="1"/>
</dbReference>
<dbReference type="AlphaFoldDB" id="A0A328C528"/>
<organism evidence="10 11">
    <name type="scientific">Lujinxingia litoralis</name>
    <dbReference type="NCBI Taxonomy" id="2211119"/>
    <lineage>
        <taxon>Bacteria</taxon>
        <taxon>Deltaproteobacteria</taxon>
        <taxon>Bradymonadales</taxon>
        <taxon>Lujinxingiaceae</taxon>
        <taxon>Lujinxingia</taxon>
    </lineage>
</organism>
<protein>
    <recommendedName>
        <fullName evidence="8">Glyceraldehyde-3-phosphate dehydrogenase</fullName>
        <ecNumber evidence="8">1.2.1.-</ecNumber>
    </recommendedName>
</protein>
<evidence type="ECO:0000259" key="9">
    <source>
        <dbReference type="SMART" id="SM00846"/>
    </source>
</evidence>
<evidence type="ECO:0000256" key="4">
    <source>
        <dbReference type="PIRSR" id="PIRSR000149-2"/>
    </source>
</evidence>
<dbReference type="InterPro" id="IPR036291">
    <property type="entry name" value="NAD(P)-bd_dom_sf"/>
</dbReference>
<feature type="binding site" evidence="4">
    <location>
        <begin position="210"/>
        <end position="211"/>
    </location>
    <ligand>
        <name>D-glyceraldehyde 3-phosphate</name>
        <dbReference type="ChEBI" id="CHEBI:59776"/>
    </ligand>
</feature>
<dbReference type="CDD" id="cd18126">
    <property type="entry name" value="GAPDH_I_C"/>
    <property type="match status" value="1"/>
</dbReference>
<feature type="binding site" evidence="4">
    <location>
        <position position="181"/>
    </location>
    <ligand>
        <name>D-glyceraldehyde 3-phosphate</name>
        <dbReference type="ChEBI" id="CHEBI:59776"/>
    </ligand>
</feature>
<dbReference type="OrthoDB" id="9803304at2"/>
<dbReference type="FunFam" id="3.40.50.720:FF:000001">
    <property type="entry name" value="Glyceraldehyde-3-phosphate dehydrogenase"/>
    <property type="match status" value="1"/>
</dbReference>
<keyword evidence="5" id="KW-0520">NAD</keyword>
<gene>
    <name evidence="10" type="primary">gap</name>
    <name evidence="10" type="ORF">DL240_13845</name>
</gene>
<evidence type="ECO:0000256" key="3">
    <source>
        <dbReference type="PIRSR" id="PIRSR000149-1"/>
    </source>
</evidence>
<dbReference type="InterPro" id="IPR020829">
    <property type="entry name" value="GlycerAld_3-P_DH_cat"/>
</dbReference>
<comment type="similarity">
    <text evidence="1 7">Belongs to the glyceraldehyde-3-phosphate dehydrogenase family.</text>
</comment>
<dbReference type="InterPro" id="IPR020828">
    <property type="entry name" value="GlycerAld_3-P_DH_NAD(P)-bd"/>
</dbReference>
<evidence type="ECO:0000256" key="6">
    <source>
        <dbReference type="PIRSR" id="PIRSR000149-4"/>
    </source>
</evidence>
<evidence type="ECO:0000256" key="8">
    <source>
        <dbReference type="RuleBase" id="RU361160"/>
    </source>
</evidence>
<dbReference type="RefSeq" id="WP_111730498.1">
    <property type="nucleotide sequence ID" value="NZ_QHKO01000006.1"/>
</dbReference>
<evidence type="ECO:0000256" key="2">
    <source>
        <dbReference type="ARBA" id="ARBA00023002"/>
    </source>
</evidence>
<dbReference type="PRINTS" id="PR00078">
    <property type="entry name" value="G3PDHDRGNASE"/>
</dbReference>
<dbReference type="EC" id="1.2.1.-" evidence="8"/>
<reference evidence="10 11" key="1">
    <citation type="submission" date="2018-05" db="EMBL/GenBank/DDBJ databases">
        <title>Lujinxingia marina gen. nov. sp. nov., a new facultative anaerobic member of the class Deltaproteobacteria, and proposal of Lujinxingaceae fam. nov.</title>
        <authorList>
            <person name="Li C.-M."/>
        </authorList>
    </citation>
    <scope>NUCLEOTIDE SEQUENCE [LARGE SCALE GENOMIC DNA]</scope>
    <source>
        <strain evidence="10 11">B210</strain>
    </source>
</reference>
<dbReference type="PIRSF" id="PIRSF000149">
    <property type="entry name" value="GAP_DH"/>
    <property type="match status" value="1"/>
</dbReference>
<dbReference type="InterPro" id="IPR020830">
    <property type="entry name" value="GlycerAld_3-P_DH_AS"/>
</dbReference>
<feature type="binding site" evidence="4">
    <location>
        <begin position="150"/>
        <end position="152"/>
    </location>
    <ligand>
        <name>D-glyceraldehyde 3-phosphate</name>
        <dbReference type="ChEBI" id="CHEBI:59776"/>
    </ligand>
</feature>
<feature type="binding site" evidence="5">
    <location>
        <position position="120"/>
    </location>
    <ligand>
        <name>NAD(+)</name>
        <dbReference type="ChEBI" id="CHEBI:57540"/>
    </ligand>
</feature>
<dbReference type="SUPFAM" id="SSF51735">
    <property type="entry name" value="NAD(P)-binding Rossmann-fold domains"/>
    <property type="match status" value="1"/>
</dbReference>
<name>A0A328C528_9DELT</name>
<dbReference type="InterPro" id="IPR006424">
    <property type="entry name" value="Glyceraldehyde-3-P_DH_1"/>
</dbReference>
<evidence type="ECO:0000313" key="10">
    <source>
        <dbReference type="EMBL" id="RAL21210.1"/>
    </source>
</evidence>
<feature type="site" description="Activates thiol group during catalysis" evidence="6">
    <location>
        <position position="178"/>
    </location>
</feature>
<keyword evidence="5" id="KW-0547">Nucleotide-binding</keyword>
<feature type="domain" description="Glyceraldehyde 3-phosphate dehydrogenase NAD(P) binding" evidence="9">
    <location>
        <begin position="3"/>
        <end position="151"/>
    </location>
</feature>
<keyword evidence="2 8" id="KW-0560">Oxidoreductase</keyword>
<feature type="binding site" evidence="5">
    <location>
        <position position="78"/>
    </location>
    <ligand>
        <name>NAD(+)</name>
        <dbReference type="ChEBI" id="CHEBI:57540"/>
    </ligand>
</feature>
<evidence type="ECO:0000313" key="11">
    <source>
        <dbReference type="Proteomes" id="UP000249169"/>
    </source>
</evidence>
<dbReference type="Proteomes" id="UP000249169">
    <property type="component" value="Unassembled WGS sequence"/>
</dbReference>
<dbReference type="PROSITE" id="PS00071">
    <property type="entry name" value="GAPDH"/>
    <property type="match status" value="1"/>
</dbReference>
<dbReference type="Gene3D" id="3.30.360.10">
    <property type="entry name" value="Dihydrodipicolinate Reductase, domain 2"/>
    <property type="match status" value="1"/>
</dbReference>
<feature type="binding site" evidence="4">
    <location>
        <position position="233"/>
    </location>
    <ligand>
        <name>D-glyceraldehyde 3-phosphate</name>
        <dbReference type="ChEBI" id="CHEBI:59776"/>
    </ligand>
</feature>
<feature type="binding site" evidence="5">
    <location>
        <position position="34"/>
    </location>
    <ligand>
        <name>NAD(+)</name>
        <dbReference type="ChEBI" id="CHEBI:57540"/>
    </ligand>
</feature>
<comment type="caution">
    <text evidence="10">The sequence shown here is derived from an EMBL/GenBank/DDBJ whole genome shotgun (WGS) entry which is preliminary data.</text>
</comment>